<dbReference type="Proteomes" id="UP000198584">
    <property type="component" value="Unassembled WGS sequence"/>
</dbReference>
<dbReference type="GO" id="GO:0016491">
    <property type="term" value="F:oxidoreductase activity"/>
    <property type="evidence" value="ECO:0007669"/>
    <property type="project" value="InterPro"/>
</dbReference>
<dbReference type="EMBL" id="FNQR01000010">
    <property type="protein sequence ID" value="SEA90694.1"/>
    <property type="molecule type" value="Genomic_DNA"/>
</dbReference>
<dbReference type="InterPro" id="IPR011707">
    <property type="entry name" value="Cu-oxidase-like_N"/>
</dbReference>
<dbReference type="CDD" id="cd13891">
    <property type="entry name" value="CuRO_3_CotA_like"/>
    <property type="match status" value="1"/>
</dbReference>
<dbReference type="PANTHER" id="PTHR48267">
    <property type="entry name" value="CUPREDOXIN SUPERFAMILY PROTEIN"/>
    <property type="match status" value="1"/>
</dbReference>
<keyword evidence="6" id="KW-1185">Reference proteome</keyword>
<accession>A0A1H4F065</accession>
<evidence type="ECO:0000313" key="5">
    <source>
        <dbReference type="EMBL" id="SEA90694.1"/>
    </source>
</evidence>
<dbReference type="GO" id="GO:0005507">
    <property type="term" value="F:copper ion binding"/>
    <property type="evidence" value="ECO:0007669"/>
    <property type="project" value="InterPro"/>
</dbReference>
<proteinExistence type="inferred from homology"/>
<dbReference type="CDD" id="cd13868">
    <property type="entry name" value="CuRO_2_CotA_like"/>
    <property type="match status" value="1"/>
</dbReference>
<dbReference type="InterPro" id="IPR011706">
    <property type="entry name" value="Cu-oxidase_C"/>
</dbReference>
<dbReference type="AlphaFoldDB" id="A0A1H4F065"/>
<dbReference type="InterPro" id="IPR001117">
    <property type="entry name" value="Cu-oxidase_2nd"/>
</dbReference>
<comment type="similarity">
    <text evidence="1">Belongs to the multicopper oxidase family.</text>
</comment>
<dbReference type="Pfam" id="PF00394">
    <property type="entry name" value="Cu-oxidase"/>
    <property type="match status" value="1"/>
</dbReference>
<gene>
    <name evidence="5" type="ORF">SAMN05421743_11061</name>
</gene>
<sequence length="528" mass="61072">MKRLIRFIDKLPIPPTLKPKQRAKNDIYYEVRMLPFKHSFHASLKPSLVWGYEAQYPGPTIEVKKGEHVKVKWINALPSKHLLPVDKTVHGAEPDSPEVRTVVHLHGGHVPPESDGYPDAWFTRDFKETGPFFTQKIYDYPNQQRAATLLYHDHAVGITRLNFYAGLVGFYLIHDDEERDLTLPKGKYDIPLLIQDKSFLEDGSLFYPRKSEDPAVTVDPSVVPEFFGDFMIVNGKAYPFLDVEPRKYRFRIANGANARYFRIRLDSGQPFFHIGTDGGLFERPVQVEEILLGPAQRADVILDFSGLRGKKIVLTNDAPTPFPEGDPVNVETAGQIMQFRVSLPLSDVDKSSITAELSQIQYLSETQATKIRDLPLVETKDEYGRLLLLLDHKRWNDPISERPHLGGIEVWRLINETEDTHPIHLHLVHFQILDRQPFDEEHFEEKGEILFTGDRKPPEPNERGWKDIVNAHPGEVTRIIARFKPYTGRYVWHCHILEHEDHEMMRPYEVQKSKMWSSLLARIERLFK</sequence>
<dbReference type="SUPFAM" id="SSF49503">
    <property type="entry name" value="Cupredoxins"/>
    <property type="match status" value="3"/>
</dbReference>
<protein>
    <submittedName>
        <fullName evidence="5">Spore coat protein A</fullName>
    </submittedName>
</protein>
<dbReference type="Pfam" id="PF07731">
    <property type="entry name" value="Cu-oxidase_2"/>
    <property type="match status" value="1"/>
</dbReference>
<dbReference type="InterPro" id="IPR008972">
    <property type="entry name" value="Cupredoxin"/>
</dbReference>
<dbReference type="SMR" id="A0A1H4F065"/>
<dbReference type="STRING" id="571932.SAMN05421743_11061"/>
<evidence type="ECO:0000313" key="6">
    <source>
        <dbReference type="Proteomes" id="UP000198584"/>
    </source>
</evidence>
<dbReference type="Pfam" id="PF07732">
    <property type="entry name" value="Cu-oxidase_3"/>
    <property type="match status" value="2"/>
</dbReference>
<name>A0A1H4F065_9BACI</name>
<evidence type="ECO:0000259" key="2">
    <source>
        <dbReference type="Pfam" id="PF00394"/>
    </source>
</evidence>
<organism evidence="5 6">
    <name type="scientific">Thalassobacillus cyri</name>
    <dbReference type="NCBI Taxonomy" id="571932"/>
    <lineage>
        <taxon>Bacteria</taxon>
        <taxon>Bacillati</taxon>
        <taxon>Bacillota</taxon>
        <taxon>Bacilli</taxon>
        <taxon>Bacillales</taxon>
        <taxon>Bacillaceae</taxon>
        <taxon>Thalassobacillus</taxon>
    </lineage>
</organism>
<keyword evidence="5" id="KW-0167">Capsid protein</keyword>
<feature type="domain" description="Plastocyanin-like" evidence="4">
    <location>
        <begin position="100"/>
        <end position="177"/>
    </location>
</feature>
<dbReference type="RefSeq" id="WP_245728967.1">
    <property type="nucleotide sequence ID" value="NZ_FNQR01000010.1"/>
</dbReference>
<feature type="domain" description="Plastocyanin-like" evidence="2">
    <location>
        <begin position="232"/>
        <end position="305"/>
    </location>
</feature>
<feature type="domain" description="Plastocyanin-like" evidence="3">
    <location>
        <begin position="404"/>
        <end position="512"/>
    </location>
</feature>
<dbReference type="CDD" id="cd13844">
    <property type="entry name" value="CuRO_1_BOD_CotA_like"/>
    <property type="match status" value="1"/>
</dbReference>
<dbReference type="Gene3D" id="2.60.40.420">
    <property type="entry name" value="Cupredoxins - blue copper proteins"/>
    <property type="match status" value="3"/>
</dbReference>
<reference evidence="5 6" key="1">
    <citation type="submission" date="2016-10" db="EMBL/GenBank/DDBJ databases">
        <authorList>
            <person name="de Groot N.N."/>
        </authorList>
    </citation>
    <scope>NUCLEOTIDE SEQUENCE [LARGE SCALE GENOMIC DNA]</scope>
    <source>
        <strain evidence="5 6">CCM7597</strain>
    </source>
</reference>
<evidence type="ECO:0000259" key="3">
    <source>
        <dbReference type="Pfam" id="PF07731"/>
    </source>
</evidence>
<feature type="domain" description="Plastocyanin-like" evidence="4">
    <location>
        <begin position="47"/>
        <end position="83"/>
    </location>
</feature>
<dbReference type="FunFam" id="2.60.40.420:FF:000087">
    <property type="entry name" value="Spore coat protein A"/>
    <property type="match status" value="1"/>
</dbReference>
<dbReference type="PANTHER" id="PTHR48267:SF1">
    <property type="entry name" value="BILIRUBIN OXIDASE"/>
    <property type="match status" value="1"/>
</dbReference>
<dbReference type="InterPro" id="IPR045087">
    <property type="entry name" value="Cu-oxidase_fam"/>
</dbReference>
<evidence type="ECO:0000256" key="1">
    <source>
        <dbReference type="ARBA" id="ARBA00010609"/>
    </source>
</evidence>
<keyword evidence="5" id="KW-0946">Virion</keyword>
<evidence type="ECO:0000259" key="4">
    <source>
        <dbReference type="Pfam" id="PF07732"/>
    </source>
</evidence>